<dbReference type="Proteomes" id="UP001190926">
    <property type="component" value="Unassembled WGS sequence"/>
</dbReference>
<feature type="compositionally biased region" description="Basic and acidic residues" evidence="7">
    <location>
        <begin position="225"/>
        <end position="235"/>
    </location>
</feature>
<comment type="subcellular location">
    <subcellularLocation>
        <location evidence="1 6">Nucleus</location>
    </subcellularLocation>
</comment>
<feature type="compositionally biased region" description="Polar residues" evidence="7">
    <location>
        <begin position="203"/>
        <end position="221"/>
    </location>
</feature>
<evidence type="ECO:0000256" key="7">
    <source>
        <dbReference type="SAM" id="MobiDB-lite"/>
    </source>
</evidence>
<evidence type="ECO:0000256" key="3">
    <source>
        <dbReference type="ARBA" id="ARBA00023015"/>
    </source>
</evidence>
<dbReference type="AlphaFoldDB" id="A0AAD4J2S8"/>
<keyword evidence="3 6" id="KW-0805">Transcription regulation</keyword>
<evidence type="ECO:0000256" key="1">
    <source>
        <dbReference type="ARBA" id="ARBA00004123"/>
    </source>
</evidence>
<feature type="compositionally biased region" description="Basic residues" evidence="7">
    <location>
        <begin position="238"/>
        <end position="251"/>
    </location>
</feature>
<evidence type="ECO:0000256" key="5">
    <source>
        <dbReference type="ARBA" id="ARBA00023242"/>
    </source>
</evidence>
<comment type="function">
    <text evidence="6">Transcriptional repressor that regulates multiple aspects of plant growth and development.</text>
</comment>
<dbReference type="GO" id="GO:0045892">
    <property type="term" value="P:negative regulation of DNA-templated transcription"/>
    <property type="evidence" value="ECO:0007669"/>
    <property type="project" value="UniProtKB-UniRule"/>
</dbReference>
<accession>A0AAD4J2S8</accession>
<protein>
    <recommendedName>
        <fullName evidence="6">Transcription repressor</fullName>
    </recommendedName>
    <alternativeName>
        <fullName evidence="6">Ovate family protein</fullName>
    </alternativeName>
</protein>
<dbReference type="PANTHER" id="PTHR33057:SF82">
    <property type="entry name" value="TRANSCRIPTION REPRESSOR OFP5"/>
    <property type="match status" value="1"/>
</dbReference>
<evidence type="ECO:0000313" key="10">
    <source>
        <dbReference type="Proteomes" id="UP001190926"/>
    </source>
</evidence>
<evidence type="ECO:0000313" key="9">
    <source>
        <dbReference type="EMBL" id="KAH6825558.1"/>
    </source>
</evidence>
<feature type="compositionally biased region" description="Basic residues" evidence="7">
    <location>
        <begin position="153"/>
        <end position="167"/>
    </location>
</feature>
<evidence type="ECO:0000256" key="6">
    <source>
        <dbReference type="RuleBase" id="RU367028"/>
    </source>
</evidence>
<dbReference type="NCBIfam" id="TIGR01568">
    <property type="entry name" value="A_thal_3678"/>
    <property type="match status" value="1"/>
</dbReference>
<feature type="region of interest" description="Disordered" evidence="7">
    <location>
        <begin position="132"/>
        <end position="252"/>
    </location>
</feature>
<dbReference type="InterPro" id="IPR038933">
    <property type="entry name" value="Ovate"/>
</dbReference>
<dbReference type="InterPro" id="IPR006458">
    <property type="entry name" value="Ovate_C"/>
</dbReference>
<dbReference type="PROSITE" id="PS51754">
    <property type="entry name" value="OVATE"/>
    <property type="match status" value="1"/>
</dbReference>
<name>A0AAD4J2S8_PERFH</name>
<sequence>MKWGRKASSPPSFGSSVITRVFPASWFSKFKQIGGTLETTNQQRGKLDFPTGNPLLPAARRHARFYSLDDDPYWTLSFRKDTGEAKRRNTSGRNRINPLSYDYDADFQVAVPSFKRELQVINEVDAKEINQEQFRKKGGNRGAQLKKENVSARRSRKQRSRVERRKKAGFDDGETESSNRKEEEAFPPEPEETSRVKEESQDSEVSNSRNHQDVSLQNFGPSSDEEIKVKAESQCRRSCGRKTKHNRKKAYAPRSECRIQALEEIKKARRKLNKETEEEATESSTISNSFAVVKSSFNPQQDFRDSMVEMIRVKGIRRREELQELLACYLTLNYDEHHDLIINAFQQVWFESTDSEKQCDE</sequence>
<keyword evidence="5 6" id="KW-0539">Nucleus</keyword>
<evidence type="ECO:0000256" key="4">
    <source>
        <dbReference type="ARBA" id="ARBA00023163"/>
    </source>
</evidence>
<evidence type="ECO:0000259" key="8">
    <source>
        <dbReference type="PROSITE" id="PS51754"/>
    </source>
</evidence>
<feature type="domain" description="OVATE" evidence="8">
    <location>
        <begin position="292"/>
        <end position="351"/>
    </location>
</feature>
<dbReference type="GO" id="GO:0005634">
    <property type="term" value="C:nucleus"/>
    <property type="evidence" value="ECO:0007669"/>
    <property type="project" value="UniProtKB-SubCell"/>
</dbReference>
<organism evidence="9 10">
    <name type="scientific">Perilla frutescens var. hirtella</name>
    <name type="common">Perilla citriodora</name>
    <name type="synonym">Perilla setoyensis</name>
    <dbReference type="NCBI Taxonomy" id="608512"/>
    <lineage>
        <taxon>Eukaryota</taxon>
        <taxon>Viridiplantae</taxon>
        <taxon>Streptophyta</taxon>
        <taxon>Embryophyta</taxon>
        <taxon>Tracheophyta</taxon>
        <taxon>Spermatophyta</taxon>
        <taxon>Magnoliopsida</taxon>
        <taxon>eudicotyledons</taxon>
        <taxon>Gunneridae</taxon>
        <taxon>Pentapetalae</taxon>
        <taxon>asterids</taxon>
        <taxon>lamiids</taxon>
        <taxon>Lamiales</taxon>
        <taxon>Lamiaceae</taxon>
        <taxon>Nepetoideae</taxon>
        <taxon>Elsholtzieae</taxon>
        <taxon>Perilla</taxon>
    </lineage>
</organism>
<proteinExistence type="predicted"/>
<dbReference type="PANTHER" id="PTHR33057">
    <property type="entry name" value="TRANSCRIPTION REPRESSOR OFP7-RELATED"/>
    <property type="match status" value="1"/>
</dbReference>
<keyword evidence="2 6" id="KW-0678">Repressor</keyword>
<reference evidence="9 10" key="1">
    <citation type="journal article" date="2021" name="Nat. Commun.">
        <title>Incipient diploidization of the medicinal plant Perilla within 10,000 years.</title>
        <authorList>
            <person name="Zhang Y."/>
            <person name="Shen Q."/>
            <person name="Leng L."/>
            <person name="Zhang D."/>
            <person name="Chen S."/>
            <person name="Shi Y."/>
            <person name="Ning Z."/>
            <person name="Chen S."/>
        </authorList>
    </citation>
    <scope>NUCLEOTIDE SEQUENCE [LARGE SCALE GENOMIC DNA]</scope>
    <source>
        <strain evidence="10">cv. PC099</strain>
    </source>
</reference>
<evidence type="ECO:0000256" key="2">
    <source>
        <dbReference type="ARBA" id="ARBA00022491"/>
    </source>
</evidence>
<gene>
    <name evidence="9" type="ORF">C2S53_016364</name>
</gene>
<dbReference type="Pfam" id="PF04844">
    <property type="entry name" value="Ovate"/>
    <property type="match status" value="1"/>
</dbReference>
<dbReference type="EMBL" id="SDAM02000175">
    <property type="protein sequence ID" value="KAH6825558.1"/>
    <property type="molecule type" value="Genomic_DNA"/>
</dbReference>
<comment type="caution">
    <text evidence="9">The sequence shown here is derived from an EMBL/GenBank/DDBJ whole genome shotgun (WGS) entry which is preliminary data.</text>
</comment>
<keyword evidence="4 6" id="KW-0804">Transcription</keyword>
<keyword evidence="10" id="KW-1185">Reference proteome</keyword>